<dbReference type="EMBL" id="AFUP01000004">
    <property type="protein sequence ID" value="EGV08631.1"/>
    <property type="molecule type" value="Genomic_DNA"/>
</dbReference>
<dbReference type="eggNOG" id="COG1396">
    <property type="taxonomic scope" value="Bacteria"/>
</dbReference>
<dbReference type="InterPro" id="IPR010982">
    <property type="entry name" value="Lambda_DNA-bd_dom_sf"/>
</dbReference>
<dbReference type="AlphaFoldDB" id="F9P700"/>
<dbReference type="SMART" id="SM00530">
    <property type="entry name" value="HTH_XRE"/>
    <property type="match status" value="1"/>
</dbReference>
<dbReference type="Gene3D" id="1.10.260.40">
    <property type="entry name" value="lambda repressor-like DNA-binding domains"/>
    <property type="match status" value="1"/>
</dbReference>
<name>F9P700_STRCV</name>
<dbReference type="Pfam" id="PF01381">
    <property type="entry name" value="HTH_3"/>
    <property type="match status" value="1"/>
</dbReference>
<protein>
    <submittedName>
        <fullName evidence="2">DNA-binding helix-turn-helix protein</fullName>
    </submittedName>
</protein>
<keyword evidence="2" id="KW-0238">DNA-binding</keyword>
<evidence type="ECO:0000313" key="3">
    <source>
        <dbReference type="Proteomes" id="UP000003287"/>
    </source>
</evidence>
<dbReference type="GO" id="GO:0003677">
    <property type="term" value="F:DNA binding"/>
    <property type="evidence" value="ECO:0007669"/>
    <property type="project" value="UniProtKB-KW"/>
</dbReference>
<dbReference type="SUPFAM" id="SSF47413">
    <property type="entry name" value="lambda repressor-like DNA-binding domains"/>
    <property type="match status" value="1"/>
</dbReference>
<accession>F9P700</accession>
<dbReference type="InterPro" id="IPR001387">
    <property type="entry name" value="Cro/C1-type_HTH"/>
</dbReference>
<evidence type="ECO:0000259" key="1">
    <source>
        <dbReference type="PROSITE" id="PS50943"/>
    </source>
</evidence>
<organism evidence="2 3">
    <name type="scientific">Streptococcus constellatus subsp. pharyngis SK1060 = CCUG 46377</name>
    <dbReference type="NCBI Taxonomy" id="1035184"/>
    <lineage>
        <taxon>Bacteria</taxon>
        <taxon>Bacillati</taxon>
        <taxon>Bacillota</taxon>
        <taxon>Bacilli</taxon>
        <taxon>Lactobacillales</taxon>
        <taxon>Streptococcaceae</taxon>
        <taxon>Streptococcus</taxon>
        <taxon>Streptococcus anginosus group</taxon>
    </lineage>
</organism>
<dbReference type="PROSITE" id="PS50943">
    <property type="entry name" value="HTH_CROC1"/>
    <property type="match status" value="1"/>
</dbReference>
<reference evidence="2 3" key="1">
    <citation type="submission" date="2011-06" db="EMBL/GenBank/DDBJ databases">
        <authorList>
            <person name="Harkins D.M."/>
            <person name="Madupu R."/>
            <person name="Durkin A.S."/>
            <person name="Torralba M."/>
            <person name="Methe B."/>
            <person name="Sutton G.G."/>
            <person name="Nelson K.E."/>
        </authorList>
    </citation>
    <scope>NUCLEOTIDE SEQUENCE [LARGE SCALE GENOMIC DNA]</scope>
    <source>
        <strain evidence="2 3">SK1060</strain>
    </source>
</reference>
<evidence type="ECO:0000313" key="2">
    <source>
        <dbReference type="EMBL" id="EGV08631.1"/>
    </source>
</evidence>
<dbReference type="CDD" id="cd00093">
    <property type="entry name" value="HTH_XRE"/>
    <property type="match status" value="1"/>
</dbReference>
<feature type="domain" description="HTH cro/C1-type" evidence="1">
    <location>
        <begin position="8"/>
        <end position="69"/>
    </location>
</feature>
<gene>
    <name evidence="2" type="ORF">HMPREF1042_1647</name>
</gene>
<dbReference type="Proteomes" id="UP000003287">
    <property type="component" value="Unassembled WGS sequence"/>
</dbReference>
<sequence>MPSQPNRLKELRQERNISLNSFSKELKEKYQISLSPSQLMYYENGKRQPRNSEIWNILADFFGVPVAYLLNFIDDKEENIIDYKVEDKELIKQGRELVKMLLPNISLEQFEELYHKQSALPPITSTNSNGITKEVDTSYIVHEKLTHIYWFIGVAPKEYQEMLAKWSLLKFEEHRSIIELLDILISYKLDYSKKNRIPLLLSLKIYFTSHNKLVHANYKTVH</sequence>
<proteinExistence type="predicted"/>